<dbReference type="HOGENOM" id="CLU_000445_70_48_11"/>
<dbReference type="PANTHER" id="PTHR44757">
    <property type="entry name" value="DIGUANYLATE CYCLASE DGCP"/>
    <property type="match status" value="1"/>
</dbReference>
<dbReference type="STRING" id="1246995.AFR_36985"/>
<name>U5WCK4_9ACTN</name>
<feature type="transmembrane region" description="Helical" evidence="2">
    <location>
        <begin position="212"/>
        <end position="243"/>
    </location>
</feature>
<feature type="transmembrane region" description="Helical" evidence="2">
    <location>
        <begin position="41"/>
        <end position="59"/>
    </location>
</feature>
<keyword evidence="2" id="KW-1133">Transmembrane helix</keyword>
<feature type="transmembrane region" description="Helical" evidence="2">
    <location>
        <begin position="95"/>
        <end position="128"/>
    </location>
</feature>
<dbReference type="EMBL" id="CP006272">
    <property type="protein sequence ID" value="AGZ45651.1"/>
    <property type="molecule type" value="Genomic_DNA"/>
</dbReference>
<dbReference type="PANTHER" id="PTHR44757:SF2">
    <property type="entry name" value="BIOFILM ARCHITECTURE MAINTENANCE PROTEIN MBAA"/>
    <property type="match status" value="1"/>
</dbReference>
<keyword evidence="2" id="KW-0812">Transmembrane</keyword>
<evidence type="ECO:0000259" key="3">
    <source>
        <dbReference type="PROSITE" id="PS50883"/>
    </source>
</evidence>
<feature type="domain" description="EAL" evidence="3">
    <location>
        <begin position="432"/>
        <end position="693"/>
    </location>
</feature>
<evidence type="ECO:0000256" key="2">
    <source>
        <dbReference type="SAM" id="Phobius"/>
    </source>
</evidence>
<sequence length="709" mass="76008">MSGAQADEGGTRAGKRTARRWPAKRDTLPGAARSVTARRGAVVAVGGALLVDLALWGVMPDVFAELPTGFWVMAVLALAVDARPYVVANRRASSVILPSICFTFGIALAWGFVPALAVQLAAMAVAGVRMRQSARRALHLALQHAVALAGAAAVAGVAGLHIGAEPRWDDALLTVAAAAAWILARYAIDAVIARWSSDGRKRRRVQRWGVELFATAALLLLGPVVLAAAQVGLALVPLVLLALHAVHRMVRSAGEYERASRVDALTGLPNRRALQTSVAERGVGRGLHRPERRLALLLLDLDRFRTVNDALGHTSGDRLLVEVARRLAAAVPAHDLVVRLGGDEFAVLATRVDGPAAARRLAAHLSEAFVRPFALDGLPIDVSASIGIALQCERGGDGASLLRQAESAMYDAKERGDQIALYARDAEHHTPDLTLLADLRLAVQAEPANDPAADGITLYYQPQIAIATGEVVGVEALLRWRHPVRGMVGPEKLLRVAEQTPVMRLLTSRVLREVIAQLAAWRAAGRPLRASVNVSVRDLHATDIADEIDELLHRYAVPADLLQLEITESALMADPHRVLHTITRLDRMGVAISLDDFGTGYSSLQHLRRLPLSEVKVDRSFVLGMATDRGDAAIVRSVIALADSLGLRVVAEGVEDERTWRLLASAGCHAAQGWFHARPMPAPDLAGWLIRYRPLRPGREPGALAVPAP</sequence>
<feature type="domain" description="GGDEF" evidence="4">
    <location>
        <begin position="292"/>
        <end position="425"/>
    </location>
</feature>
<dbReference type="eggNOG" id="COG5001">
    <property type="taxonomic scope" value="Bacteria"/>
</dbReference>
<proteinExistence type="predicted"/>
<feature type="transmembrane region" description="Helical" evidence="2">
    <location>
        <begin position="172"/>
        <end position="192"/>
    </location>
</feature>
<reference evidence="5 6" key="1">
    <citation type="journal article" date="2014" name="J. Biotechnol.">
        <title>Complete genome sequence of the actinobacterium Actinoplanes friuliensis HAG 010964, producer of the lipopeptide antibiotic friulimycin.</title>
        <authorList>
            <person name="Ruckert C."/>
            <person name="Szczepanowski R."/>
            <person name="Albersmeier A."/>
            <person name="Goesmann A."/>
            <person name="Fischer N."/>
            <person name="Steinkamper A."/>
            <person name="Puhler A."/>
            <person name="Biener R."/>
            <person name="Schwartz D."/>
            <person name="Kalinowski J."/>
        </authorList>
    </citation>
    <scope>NUCLEOTIDE SEQUENCE [LARGE SCALE GENOMIC DNA]</scope>
    <source>
        <strain evidence="5 6">DSM 7358</strain>
    </source>
</reference>
<feature type="transmembrane region" description="Helical" evidence="2">
    <location>
        <begin position="140"/>
        <end position="160"/>
    </location>
</feature>
<dbReference type="PATRIC" id="fig|1246995.3.peg.7482"/>
<keyword evidence="6" id="KW-1185">Reference proteome</keyword>
<dbReference type="KEGG" id="afs:AFR_36985"/>
<evidence type="ECO:0000313" key="6">
    <source>
        <dbReference type="Proteomes" id="UP000017746"/>
    </source>
</evidence>
<dbReference type="Pfam" id="PF00990">
    <property type="entry name" value="GGDEF"/>
    <property type="match status" value="1"/>
</dbReference>
<accession>U5WCK4</accession>
<feature type="compositionally biased region" description="Basic residues" evidence="1">
    <location>
        <begin position="13"/>
        <end position="22"/>
    </location>
</feature>
<dbReference type="AlphaFoldDB" id="U5WCK4"/>
<dbReference type="InterPro" id="IPR029787">
    <property type="entry name" value="Nucleotide_cyclase"/>
</dbReference>
<dbReference type="Gene3D" id="3.30.70.270">
    <property type="match status" value="1"/>
</dbReference>
<dbReference type="Proteomes" id="UP000017746">
    <property type="component" value="Chromosome"/>
</dbReference>
<feature type="region of interest" description="Disordered" evidence="1">
    <location>
        <begin position="1"/>
        <end position="23"/>
    </location>
</feature>
<evidence type="ECO:0000313" key="5">
    <source>
        <dbReference type="EMBL" id="AGZ45651.1"/>
    </source>
</evidence>
<dbReference type="SMART" id="SM00267">
    <property type="entry name" value="GGDEF"/>
    <property type="match status" value="1"/>
</dbReference>
<dbReference type="CDD" id="cd01948">
    <property type="entry name" value="EAL"/>
    <property type="match status" value="1"/>
</dbReference>
<dbReference type="SUPFAM" id="SSF141868">
    <property type="entry name" value="EAL domain-like"/>
    <property type="match status" value="1"/>
</dbReference>
<dbReference type="Gene3D" id="3.20.20.450">
    <property type="entry name" value="EAL domain"/>
    <property type="match status" value="1"/>
</dbReference>
<dbReference type="SMART" id="SM00052">
    <property type="entry name" value="EAL"/>
    <property type="match status" value="1"/>
</dbReference>
<protein>
    <submittedName>
        <fullName evidence="5">Signaling protein ykoW</fullName>
    </submittedName>
</protein>
<dbReference type="PROSITE" id="PS50883">
    <property type="entry name" value="EAL"/>
    <property type="match status" value="1"/>
</dbReference>
<organism evidence="5 6">
    <name type="scientific">Actinoplanes friuliensis DSM 7358</name>
    <dbReference type="NCBI Taxonomy" id="1246995"/>
    <lineage>
        <taxon>Bacteria</taxon>
        <taxon>Bacillati</taxon>
        <taxon>Actinomycetota</taxon>
        <taxon>Actinomycetes</taxon>
        <taxon>Micromonosporales</taxon>
        <taxon>Micromonosporaceae</taxon>
        <taxon>Actinoplanes</taxon>
    </lineage>
</organism>
<dbReference type="InterPro" id="IPR043128">
    <property type="entry name" value="Rev_trsase/Diguanyl_cyclase"/>
</dbReference>
<keyword evidence="2" id="KW-0472">Membrane</keyword>
<dbReference type="Pfam" id="PF00563">
    <property type="entry name" value="EAL"/>
    <property type="match status" value="1"/>
</dbReference>
<dbReference type="NCBIfam" id="TIGR00254">
    <property type="entry name" value="GGDEF"/>
    <property type="match status" value="1"/>
</dbReference>
<dbReference type="InterPro" id="IPR001633">
    <property type="entry name" value="EAL_dom"/>
</dbReference>
<dbReference type="SUPFAM" id="SSF55073">
    <property type="entry name" value="Nucleotide cyclase"/>
    <property type="match status" value="1"/>
</dbReference>
<gene>
    <name evidence="5" type="ORF">AFR_36985</name>
</gene>
<dbReference type="CDD" id="cd01949">
    <property type="entry name" value="GGDEF"/>
    <property type="match status" value="1"/>
</dbReference>
<dbReference type="InterPro" id="IPR000160">
    <property type="entry name" value="GGDEF_dom"/>
</dbReference>
<evidence type="ECO:0000256" key="1">
    <source>
        <dbReference type="SAM" id="MobiDB-lite"/>
    </source>
</evidence>
<dbReference type="PROSITE" id="PS50887">
    <property type="entry name" value="GGDEF"/>
    <property type="match status" value="1"/>
</dbReference>
<dbReference type="InterPro" id="IPR052155">
    <property type="entry name" value="Biofilm_reg_signaling"/>
</dbReference>
<evidence type="ECO:0000259" key="4">
    <source>
        <dbReference type="PROSITE" id="PS50887"/>
    </source>
</evidence>
<dbReference type="InterPro" id="IPR035919">
    <property type="entry name" value="EAL_sf"/>
</dbReference>